<dbReference type="EMBL" id="FJXR01000080">
    <property type="protein sequence ID" value="CZW54268.1"/>
    <property type="molecule type" value="Genomic_DNA"/>
</dbReference>
<name>A0A157LHC5_ENTCL</name>
<dbReference type="Proteomes" id="UP000076008">
    <property type="component" value="Unassembled WGS sequence"/>
</dbReference>
<sequence>MRNEIVHQGEVKARDNLVEIAHYYLDSILNTIVIKSYERRREIRDFLYEQKMIGEEYERILTNAKDDVVDESNFKRIIFSPDYNLYFD</sequence>
<proteinExistence type="predicted"/>
<evidence type="ECO:0000313" key="2">
    <source>
        <dbReference type="Proteomes" id="UP000076008"/>
    </source>
</evidence>
<evidence type="ECO:0008006" key="3">
    <source>
        <dbReference type="Google" id="ProtNLM"/>
    </source>
</evidence>
<gene>
    <name evidence="1" type="ORF">SAMEA2273318_05024</name>
</gene>
<dbReference type="AlphaFoldDB" id="A0A157LHC5"/>
<evidence type="ECO:0000313" key="1">
    <source>
        <dbReference type="EMBL" id="CZW54268.1"/>
    </source>
</evidence>
<organism evidence="1 2">
    <name type="scientific">Enterobacter cloacae</name>
    <dbReference type="NCBI Taxonomy" id="550"/>
    <lineage>
        <taxon>Bacteria</taxon>
        <taxon>Pseudomonadati</taxon>
        <taxon>Pseudomonadota</taxon>
        <taxon>Gammaproteobacteria</taxon>
        <taxon>Enterobacterales</taxon>
        <taxon>Enterobacteriaceae</taxon>
        <taxon>Enterobacter</taxon>
        <taxon>Enterobacter cloacae complex</taxon>
    </lineage>
</organism>
<dbReference type="RefSeq" id="WP_063145828.1">
    <property type="nucleotide sequence ID" value="NZ_FJXR01000080.1"/>
</dbReference>
<reference evidence="1 2" key="1">
    <citation type="submission" date="2016-03" db="EMBL/GenBank/DDBJ databases">
        <authorList>
            <consortium name="Pathogen Informatics"/>
        </authorList>
    </citation>
    <scope>NUCLEOTIDE SEQUENCE [LARGE SCALE GENOMIC DNA]</scope>
    <source>
        <strain evidence="2">e1252</strain>
    </source>
</reference>
<accession>A0A157LHC5</accession>
<protein>
    <recommendedName>
        <fullName evidence="3">Apea-like HEPN domain-containing protein</fullName>
    </recommendedName>
</protein>